<gene>
    <name evidence="1" type="ORF">ED733_000878</name>
</gene>
<reference evidence="2" key="1">
    <citation type="submission" date="2018-12" db="EMBL/GenBank/DDBJ databases">
        <title>The complete genome of Metarhizium rileyi, a key fungal pathogen of Lepidoptera.</title>
        <authorList>
            <person name="Binneck E."/>
            <person name="Lastra C.C.L."/>
            <person name="Sosa-Gomez D.R."/>
        </authorList>
    </citation>
    <scope>NUCLEOTIDE SEQUENCE [LARGE SCALE GENOMIC DNA]</scope>
    <source>
        <strain evidence="2">Cep018-CH2</strain>
    </source>
</reference>
<dbReference type="AlphaFoldDB" id="A0A5C6G1A2"/>
<evidence type="ECO:0000313" key="2">
    <source>
        <dbReference type="Proteomes" id="UP000317257"/>
    </source>
</evidence>
<comment type="caution">
    <text evidence="1">The sequence shown here is derived from an EMBL/GenBank/DDBJ whole genome shotgun (WGS) entry which is preliminary data.</text>
</comment>
<name>A0A5C6G1A2_METRR</name>
<accession>A0A5C6G1A2</accession>
<sequence length="445" mass="51980">MSASSNTLSHERLQEFYDEIIFPAIREAIKDPFHQEIPQSFYMDLARFWSLVVEKANLLRIPTKQGENVAYFKNPRLLFQAHDLKNTFARPRLHETFSSFGDTVLAGLDPDQLDMRSCWIDIGARYYADGPGVRQRGGTEPITLLWKSQCNRHLHESLVKIAPGSPLSATHFRSFLLRDTGNIIFSRKRRCPVPTKRCFATELFVRRLFALYTAQLLCRLVVYNFSSERDYNFDKWIWLSTWNTEKSRGEFWERRGRGLEAPIKASGMLWIPRDLIDWRRGHVALATLIDLYIPRSPLQSRLTSQKNIQGLSTTQLTVEYIVQEWVQEAGEAFQEHRDQKGHELADRIAGLCAEETAREYNLHLLDKMQSYWDPARAKAGYKGRKLPASLPRLQRAREDVVADRSLPRMRYSNHRFSTDQDTQPSIRERQLPFSNVWQLLVRRTY</sequence>
<dbReference type="Proteomes" id="UP000317257">
    <property type="component" value="Unassembled WGS sequence"/>
</dbReference>
<organism evidence="1 2">
    <name type="scientific">Metarhizium rileyi (strain RCEF 4871)</name>
    <name type="common">Nomuraea rileyi</name>
    <dbReference type="NCBI Taxonomy" id="1649241"/>
    <lineage>
        <taxon>Eukaryota</taxon>
        <taxon>Fungi</taxon>
        <taxon>Dikarya</taxon>
        <taxon>Ascomycota</taxon>
        <taxon>Pezizomycotina</taxon>
        <taxon>Sordariomycetes</taxon>
        <taxon>Hypocreomycetidae</taxon>
        <taxon>Hypocreales</taxon>
        <taxon>Clavicipitaceae</taxon>
        <taxon>Metarhizium</taxon>
    </lineage>
</organism>
<proteinExistence type="predicted"/>
<dbReference type="EMBL" id="SBHS01000042">
    <property type="protein sequence ID" value="TWU71532.1"/>
    <property type="molecule type" value="Genomic_DNA"/>
</dbReference>
<protein>
    <submittedName>
        <fullName evidence="1">Uncharacterized protein</fullName>
    </submittedName>
</protein>
<evidence type="ECO:0000313" key="1">
    <source>
        <dbReference type="EMBL" id="TWU71532.1"/>
    </source>
</evidence>